<evidence type="ECO:0000313" key="4">
    <source>
        <dbReference type="Proteomes" id="UP000596742"/>
    </source>
</evidence>
<feature type="compositionally biased region" description="Polar residues" evidence="1">
    <location>
        <begin position="226"/>
        <end position="248"/>
    </location>
</feature>
<dbReference type="EMBL" id="UYJE01002991">
    <property type="protein sequence ID" value="VDI15473.1"/>
    <property type="molecule type" value="Genomic_DNA"/>
</dbReference>
<feature type="transmembrane region" description="Helical" evidence="2">
    <location>
        <begin position="269"/>
        <end position="292"/>
    </location>
</feature>
<keyword evidence="2" id="KW-0472">Membrane</keyword>
<protein>
    <submittedName>
        <fullName evidence="3">Uncharacterized protein</fullName>
    </submittedName>
</protein>
<comment type="caution">
    <text evidence="3">The sequence shown here is derived from an EMBL/GenBank/DDBJ whole genome shotgun (WGS) entry which is preliminary data.</text>
</comment>
<dbReference type="Proteomes" id="UP000596742">
    <property type="component" value="Unassembled WGS sequence"/>
</dbReference>
<keyword evidence="4" id="KW-1185">Reference proteome</keyword>
<dbReference type="AlphaFoldDB" id="A0A8B6D7Q9"/>
<evidence type="ECO:0000313" key="3">
    <source>
        <dbReference type="EMBL" id="VDI15473.1"/>
    </source>
</evidence>
<accession>A0A8B6D7Q9</accession>
<evidence type="ECO:0000256" key="1">
    <source>
        <dbReference type="SAM" id="MobiDB-lite"/>
    </source>
</evidence>
<keyword evidence="2" id="KW-0812">Transmembrane</keyword>
<reference evidence="3" key="1">
    <citation type="submission" date="2018-11" db="EMBL/GenBank/DDBJ databases">
        <authorList>
            <person name="Alioto T."/>
            <person name="Alioto T."/>
        </authorList>
    </citation>
    <scope>NUCLEOTIDE SEQUENCE</scope>
</reference>
<dbReference type="OrthoDB" id="10312052at2759"/>
<organism evidence="3 4">
    <name type="scientific">Mytilus galloprovincialis</name>
    <name type="common">Mediterranean mussel</name>
    <dbReference type="NCBI Taxonomy" id="29158"/>
    <lineage>
        <taxon>Eukaryota</taxon>
        <taxon>Metazoa</taxon>
        <taxon>Spiralia</taxon>
        <taxon>Lophotrochozoa</taxon>
        <taxon>Mollusca</taxon>
        <taxon>Bivalvia</taxon>
        <taxon>Autobranchia</taxon>
        <taxon>Pteriomorphia</taxon>
        <taxon>Mytilida</taxon>
        <taxon>Mytiloidea</taxon>
        <taxon>Mytilidae</taxon>
        <taxon>Mytilinae</taxon>
        <taxon>Mytilus</taxon>
    </lineage>
</organism>
<name>A0A8B6D7Q9_MYTGA</name>
<feature type="region of interest" description="Disordered" evidence="1">
    <location>
        <begin position="226"/>
        <end position="259"/>
    </location>
</feature>
<gene>
    <name evidence="3" type="ORF">MGAL_10B068078</name>
</gene>
<keyword evidence="2" id="KW-1133">Transmembrane helix</keyword>
<evidence type="ECO:0000256" key="2">
    <source>
        <dbReference type="SAM" id="Phobius"/>
    </source>
</evidence>
<proteinExistence type="predicted"/>
<sequence length="451" mass="49476">MSRSPFNTFDDTTKTSKLIKCKSGDFVKAHINPVKIVLRALVLGNVRENETVVRILAYLIGPIPSALFNDDVTDMCPGCYAIENIGDSKEGDVIYHVTLRVRIQEDNCICLVFVENQSQENLQTTIKPYMTLNSTSALPTGEACGLELKLGLSQMNNKHNDLDRIGCTPGQTSRSLSFPRNGVLRFTSNVIGGNLTRGYCIDVQRGKMVDQNDTLKIVCGEPGVTPSLQMTTTQSPDHFTSHPSATDSTPKDHPTSTGSLVNNTDYSTIYIVAGTSAGVLLILTFVVVIIFCKRKSFNKTRKAQGTNKPDIAFTNEQDDPDYDGLKYNVLYVSAEYGVDNSTVENENQHTNYTVTEHDINYSTIGDIVPCAPSRTAPTNRNLDNLDSGSSYESNKGTVVSKFDNNIPQAGHCNVYAAVDKQRVKIDNNGKPNSSSQIYAVVDKTKQIKTNN</sequence>